<feature type="domain" description="ATPase of the ABC class N-terminal" evidence="1">
    <location>
        <begin position="5"/>
        <end position="108"/>
    </location>
</feature>
<evidence type="ECO:0000259" key="1">
    <source>
        <dbReference type="Pfam" id="PF20446"/>
    </source>
</evidence>
<dbReference type="PANTHER" id="PTHR38149">
    <property type="entry name" value="ATPASE"/>
    <property type="match status" value="1"/>
</dbReference>
<evidence type="ECO:0000313" key="3">
    <source>
        <dbReference type="Proteomes" id="UP000198304"/>
    </source>
</evidence>
<accession>A0A239BA59</accession>
<protein>
    <submittedName>
        <fullName evidence="2">Predicted ATPase of the ABC class</fullName>
    </submittedName>
</protein>
<dbReference type="Pfam" id="PF20446">
    <property type="entry name" value="ABC_N"/>
    <property type="match status" value="1"/>
</dbReference>
<dbReference type="InterPro" id="IPR046833">
    <property type="entry name" value="ABC_N"/>
</dbReference>
<sequence length="123" mass="14081">MKNNKDLEKELQRIDGRGYKAYKDITGEYLYHDYVLSVDYVQSDPFAPPSRVRVILSQEKAQFPCNLFDEPHKKITVIDFLTRLFVNNTDLYYKKIGGSSKSGLLSIGKFRLPGTVGGRESNQ</sequence>
<dbReference type="EMBL" id="FZOJ01000003">
    <property type="protein sequence ID" value="SNS04288.1"/>
    <property type="molecule type" value="Genomic_DNA"/>
</dbReference>
<gene>
    <name evidence="2" type="ORF">SAMN05446037_100394</name>
</gene>
<keyword evidence="3" id="KW-1185">Reference proteome</keyword>
<dbReference type="InterPro" id="IPR019195">
    <property type="entry name" value="ABC_ATPase_put"/>
</dbReference>
<dbReference type="OrthoDB" id="9809999at2"/>
<evidence type="ECO:0000313" key="2">
    <source>
        <dbReference type="EMBL" id="SNS04288.1"/>
    </source>
</evidence>
<proteinExistence type="predicted"/>
<organism evidence="2 3">
    <name type="scientific">Anaerovirgula multivorans</name>
    <dbReference type="NCBI Taxonomy" id="312168"/>
    <lineage>
        <taxon>Bacteria</taxon>
        <taxon>Bacillati</taxon>
        <taxon>Bacillota</taxon>
        <taxon>Clostridia</taxon>
        <taxon>Peptostreptococcales</taxon>
        <taxon>Natronincolaceae</taxon>
        <taxon>Anaerovirgula</taxon>
    </lineage>
</organism>
<name>A0A239BA59_9FIRM</name>
<dbReference type="AlphaFoldDB" id="A0A239BA59"/>
<reference evidence="2 3" key="1">
    <citation type="submission" date="2017-06" db="EMBL/GenBank/DDBJ databases">
        <authorList>
            <person name="Kim H.J."/>
            <person name="Triplett B.A."/>
        </authorList>
    </citation>
    <scope>NUCLEOTIDE SEQUENCE [LARGE SCALE GENOMIC DNA]</scope>
    <source>
        <strain evidence="2 3">SCA</strain>
    </source>
</reference>
<dbReference type="PANTHER" id="PTHR38149:SF1">
    <property type="entry name" value="ATPASE"/>
    <property type="match status" value="1"/>
</dbReference>
<dbReference type="RefSeq" id="WP_089281591.1">
    <property type="nucleotide sequence ID" value="NZ_FZOJ01000003.1"/>
</dbReference>
<dbReference type="Proteomes" id="UP000198304">
    <property type="component" value="Unassembled WGS sequence"/>
</dbReference>